<feature type="site" description="Transition state stabilizer" evidence="9">
    <location>
        <position position="186"/>
    </location>
</feature>
<dbReference type="HAMAP" id="MF_00020">
    <property type="entry name" value="Acetate_kinase"/>
    <property type="match status" value="1"/>
</dbReference>
<dbReference type="PRINTS" id="PR00471">
    <property type="entry name" value="ACETATEKNASE"/>
</dbReference>
<feature type="active site" description="Proton donor/acceptor" evidence="9">
    <location>
        <position position="93"/>
    </location>
</feature>
<dbReference type="NCBIfam" id="TIGR00016">
    <property type="entry name" value="ackA"/>
    <property type="match status" value="1"/>
</dbReference>
<evidence type="ECO:0000256" key="8">
    <source>
        <dbReference type="ARBA" id="ARBA00022842"/>
    </source>
</evidence>
<evidence type="ECO:0000256" key="10">
    <source>
        <dbReference type="RuleBase" id="RU003835"/>
    </source>
</evidence>
<dbReference type="GO" id="GO:0006083">
    <property type="term" value="P:acetate metabolic process"/>
    <property type="evidence" value="ECO:0007669"/>
    <property type="project" value="TreeGrafter"/>
</dbReference>
<keyword evidence="8 9" id="KW-0460">Magnesium</keyword>
<name>A0A376U640_ECOLX</name>
<organism evidence="11 12">
    <name type="scientific">Escherichia coli</name>
    <dbReference type="NCBI Taxonomy" id="562"/>
    <lineage>
        <taxon>Bacteria</taxon>
        <taxon>Pseudomonadati</taxon>
        <taxon>Pseudomonadota</taxon>
        <taxon>Gammaproteobacteria</taxon>
        <taxon>Enterobacterales</taxon>
        <taxon>Enterobacteriaceae</taxon>
        <taxon>Escherichia</taxon>
    </lineage>
</organism>
<comment type="subunit">
    <text evidence="9">Homodimer.</text>
</comment>
<evidence type="ECO:0000256" key="1">
    <source>
        <dbReference type="ARBA" id="ARBA00008748"/>
    </source>
</evidence>
<comment type="cofactor">
    <cofactor evidence="9">
        <name>Mg(2+)</name>
        <dbReference type="ChEBI" id="CHEBI:18420"/>
    </cofactor>
    <cofactor evidence="9">
        <name>Mn(2+)</name>
        <dbReference type="ChEBI" id="CHEBI:29035"/>
    </cofactor>
    <text evidence="9">Mg(2+). Can also accept Mn(2+).</text>
</comment>
<protein>
    <recommendedName>
        <fullName evidence="9">Acetate kinase</fullName>
        <ecNumber evidence="9">2.7.2.1</ecNumber>
    </recommendedName>
    <alternativeName>
        <fullName evidence="9">Acetokinase</fullName>
    </alternativeName>
</protein>
<dbReference type="InterPro" id="IPR004372">
    <property type="entry name" value="Ac/propionate_kinase"/>
</dbReference>
<gene>
    <name evidence="11" type="primary">ackA_2</name>
    <name evidence="9" type="synonym">ackA</name>
    <name evidence="11" type="ORF">NCTC8622_03878</name>
</gene>
<dbReference type="AlphaFoldDB" id="A0A376U640"/>
<dbReference type="PANTHER" id="PTHR21060">
    <property type="entry name" value="ACETATE KINASE"/>
    <property type="match status" value="1"/>
</dbReference>
<keyword evidence="4 9" id="KW-0479">Metal-binding</keyword>
<dbReference type="GO" id="GO:0006085">
    <property type="term" value="P:acetyl-CoA biosynthetic process"/>
    <property type="evidence" value="ECO:0007669"/>
    <property type="project" value="UniProtKB-UniRule"/>
</dbReference>
<keyword evidence="2 9" id="KW-0963">Cytoplasm</keyword>
<comment type="function">
    <text evidence="9">Catalyzes the formation of acetyl phosphate from acetate and ATP. Can also catalyze the reverse reaction.</text>
</comment>
<dbReference type="GO" id="GO:0005524">
    <property type="term" value="F:ATP binding"/>
    <property type="evidence" value="ECO:0007669"/>
    <property type="project" value="UniProtKB-KW"/>
</dbReference>
<dbReference type="Proteomes" id="UP000254079">
    <property type="component" value="Unassembled WGS sequence"/>
</dbReference>
<feature type="binding site" evidence="9">
    <location>
        <position position="34"/>
    </location>
    <ligand>
        <name>substrate</name>
    </ligand>
</feature>
<comment type="caution">
    <text evidence="9">Lacks conserved residue(s) required for the propagation of feature annotation.</text>
</comment>
<feature type="binding site" evidence="9">
    <location>
        <begin position="153"/>
        <end position="157"/>
    </location>
    <ligand>
        <name>ATP</name>
        <dbReference type="ChEBI" id="CHEBI:30616"/>
    </ligand>
</feature>
<evidence type="ECO:0000256" key="3">
    <source>
        <dbReference type="ARBA" id="ARBA00022679"/>
    </source>
</evidence>
<accession>A0A376U640</accession>
<evidence type="ECO:0000313" key="12">
    <source>
        <dbReference type="Proteomes" id="UP000254079"/>
    </source>
</evidence>
<dbReference type="GO" id="GO:0008776">
    <property type="term" value="F:acetate kinase activity"/>
    <property type="evidence" value="ECO:0007669"/>
    <property type="project" value="UniProtKB-UniRule"/>
</dbReference>
<feature type="binding site" evidence="9">
    <location>
        <begin position="228"/>
        <end position="230"/>
    </location>
    <ligand>
        <name>ATP</name>
        <dbReference type="ChEBI" id="CHEBI:30616"/>
    </ligand>
</feature>
<evidence type="ECO:0000256" key="2">
    <source>
        <dbReference type="ARBA" id="ARBA00022490"/>
    </source>
</evidence>
<dbReference type="Gene3D" id="3.30.420.40">
    <property type="match status" value="2"/>
</dbReference>
<dbReference type="UniPathway" id="UPA00340">
    <property type="reaction ID" value="UER00458"/>
</dbReference>
<keyword evidence="7 9" id="KW-0067">ATP-binding</keyword>
<evidence type="ECO:0000256" key="5">
    <source>
        <dbReference type="ARBA" id="ARBA00022741"/>
    </source>
</evidence>
<dbReference type="PROSITE" id="PS01076">
    <property type="entry name" value="ACETATE_KINASE_2"/>
    <property type="match status" value="1"/>
</dbReference>
<dbReference type="InterPro" id="IPR000890">
    <property type="entry name" value="Aliphatic_acid_kin_short-chain"/>
</dbReference>
<keyword evidence="3 9" id="KW-0808">Transferase</keyword>
<sequence>MQAPLTAKRSTLSLILFWHKNQKLSAQLTAIGHRIVHGGEKYTSSVVIDESVIQGIKDAASFAPLHNPAHLIGIEEALKSFPQLKDKNVAVFDTAFHQTMPEESYLYALPYNLYKEHGIRRYGAHGTSHFYVTQEAAKMLNKPVEELNIITCHLGNGGSVSAIRNGKCVDTSMGLTPLEGLVMGTRSGDIDPAIIFHLHDTLGMSVDAINKLLTKESGLLGLTEVTSDCRYVEDNYATKRRREARNGRLLPPPGEIHRCLHCADGWSSGRCCIHWWYR</sequence>
<dbReference type="SUPFAM" id="SSF53067">
    <property type="entry name" value="Actin-like ATPase domain"/>
    <property type="match status" value="2"/>
</dbReference>
<keyword evidence="5 9" id="KW-0547">Nucleotide-binding</keyword>
<evidence type="ECO:0000256" key="7">
    <source>
        <dbReference type="ARBA" id="ARBA00022840"/>
    </source>
</evidence>
<comment type="similarity">
    <text evidence="1 9 10">Belongs to the acetokinase family.</text>
</comment>
<dbReference type="InterPro" id="IPR023865">
    <property type="entry name" value="Aliphatic_acid_kinase_CS"/>
</dbReference>
<dbReference type="EC" id="2.7.2.1" evidence="9"/>
<feature type="site" description="Transition state stabilizer" evidence="9">
    <location>
        <position position="125"/>
    </location>
</feature>
<dbReference type="GO" id="GO:0005829">
    <property type="term" value="C:cytosol"/>
    <property type="evidence" value="ECO:0007669"/>
    <property type="project" value="TreeGrafter"/>
</dbReference>
<comment type="catalytic activity">
    <reaction evidence="9">
        <text>acetate + ATP = acetyl phosphate + ADP</text>
        <dbReference type="Rhea" id="RHEA:11352"/>
        <dbReference type="ChEBI" id="CHEBI:22191"/>
        <dbReference type="ChEBI" id="CHEBI:30089"/>
        <dbReference type="ChEBI" id="CHEBI:30616"/>
        <dbReference type="ChEBI" id="CHEBI:456216"/>
        <dbReference type="EC" id="2.7.2.1"/>
    </reaction>
</comment>
<dbReference type="InterPro" id="IPR043129">
    <property type="entry name" value="ATPase_NBD"/>
</dbReference>
<dbReference type="GO" id="GO:0000287">
    <property type="term" value="F:magnesium ion binding"/>
    <property type="evidence" value="ECO:0007669"/>
    <property type="project" value="UniProtKB-UniRule"/>
</dbReference>
<evidence type="ECO:0000313" key="11">
    <source>
        <dbReference type="EMBL" id="STI84805.1"/>
    </source>
</evidence>
<comment type="subcellular location">
    <subcellularLocation>
        <location evidence="9">Cytoplasm</location>
    </subcellularLocation>
</comment>
<comment type="pathway">
    <text evidence="9">Metabolic intermediate biosynthesis; acetyl-CoA biosynthesis; acetyl-CoA from acetate: step 1/2.</text>
</comment>
<keyword evidence="6 9" id="KW-0418">Kinase</keyword>
<dbReference type="PANTHER" id="PTHR21060:SF21">
    <property type="entry name" value="ACETATE KINASE"/>
    <property type="match status" value="1"/>
</dbReference>
<evidence type="ECO:0000256" key="6">
    <source>
        <dbReference type="ARBA" id="ARBA00022777"/>
    </source>
</evidence>
<proteinExistence type="inferred from homology"/>
<dbReference type="Pfam" id="PF00871">
    <property type="entry name" value="Acetate_kinase"/>
    <property type="match status" value="1"/>
</dbReference>
<dbReference type="EMBL" id="UGCP01000002">
    <property type="protein sequence ID" value="STI84805.1"/>
    <property type="molecule type" value="Genomic_DNA"/>
</dbReference>
<reference evidence="11 12" key="1">
    <citation type="submission" date="2018-06" db="EMBL/GenBank/DDBJ databases">
        <authorList>
            <consortium name="Pathogen Informatics"/>
            <person name="Doyle S."/>
        </authorList>
    </citation>
    <scope>NUCLEOTIDE SEQUENCE [LARGE SCALE GENOMIC DNA]</scope>
    <source>
        <strain evidence="11 12">NCTC8622</strain>
    </source>
</reference>
<evidence type="ECO:0000256" key="9">
    <source>
        <dbReference type="HAMAP-Rule" id="MF_00020"/>
    </source>
</evidence>
<evidence type="ECO:0000256" key="4">
    <source>
        <dbReference type="ARBA" id="ARBA00022723"/>
    </source>
</evidence>